<feature type="region of interest" description="Disordered" evidence="3">
    <location>
        <begin position="134"/>
        <end position="170"/>
    </location>
</feature>
<dbReference type="GO" id="GO:0000981">
    <property type="term" value="F:DNA-binding transcription factor activity, RNA polymerase II-specific"/>
    <property type="evidence" value="ECO:0007669"/>
    <property type="project" value="InterPro"/>
</dbReference>
<accession>A0A9P4J2X2</accession>
<name>A0A9P4J2X2_9PEZI</name>
<keyword evidence="2" id="KW-0539">Nucleus</keyword>
<dbReference type="InterPro" id="IPR036864">
    <property type="entry name" value="Zn2-C6_fun-type_DNA-bd_sf"/>
</dbReference>
<feature type="compositionally biased region" description="Polar residues" evidence="3">
    <location>
        <begin position="158"/>
        <end position="170"/>
    </location>
</feature>
<dbReference type="PROSITE" id="PS50048">
    <property type="entry name" value="ZN2_CY6_FUNGAL_2"/>
    <property type="match status" value="1"/>
</dbReference>
<reference evidence="5" key="1">
    <citation type="journal article" date="2020" name="Stud. Mycol.">
        <title>101 Dothideomycetes genomes: a test case for predicting lifestyles and emergence of pathogens.</title>
        <authorList>
            <person name="Haridas S."/>
            <person name="Albert R."/>
            <person name="Binder M."/>
            <person name="Bloem J."/>
            <person name="Labutti K."/>
            <person name="Salamov A."/>
            <person name="Andreopoulos B."/>
            <person name="Baker S."/>
            <person name="Barry K."/>
            <person name="Bills G."/>
            <person name="Bluhm B."/>
            <person name="Cannon C."/>
            <person name="Castanera R."/>
            <person name="Culley D."/>
            <person name="Daum C."/>
            <person name="Ezra D."/>
            <person name="Gonzalez J."/>
            <person name="Henrissat B."/>
            <person name="Kuo A."/>
            <person name="Liang C."/>
            <person name="Lipzen A."/>
            <person name="Lutzoni F."/>
            <person name="Magnuson J."/>
            <person name="Mondo S."/>
            <person name="Nolan M."/>
            <person name="Ohm R."/>
            <person name="Pangilinan J."/>
            <person name="Park H.-J."/>
            <person name="Ramirez L."/>
            <person name="Alfaro M."/>
            <person name="Sun H."/>
            <person name="Tritt A."/>
            <person name="Yoshinaga Y."/>
            <person name="Zwiers L.-H."/>
            <person name="Turgeon B."/>
            <person name="Goodwin S."/>
            <person name="Spatafora J."/>
            <person name="Crous P."/>
            <person name="Grigoriev I."/>
        </authorList>
    </citation>
    <scope>NUCLEOTIDE SEQUENCE</scope>
    <source>
        <strain evidence="5">CBS 260.36</strain>
    </source>
</reference>
<organism evidence="5 6">
    <name type="scientific">Myriangium duriaei CBS 260.36</name>
    <dbReference type="NCBI Taxonomy" id="1168546"/>
    <lineage>
        <taxon>Eukaryota</taxon>
        <taxon>Fungi</taxon>
        <taxon>Dikarya</taxon>
        <taxon>Ascomycota</taxon>
        <taxon>Pezizomycotina</taxon>
        <taxon>Dothideomycetes</taxon>
        <taxon>Dothideomycetidae</taxon>
        <taxon>Myriangiales</taxon>
        <taxon>Myriangiaceae</taxon>
        <taxon>Myriangium</taxon>
    </lineage>
</organism>
<proteinExistence type="predicted"/>
<comment type="caution">
    <text evidence="5">The sequence shown here is derived from an EMBL/GenBank/DDBJ whole genome shotgun (WGS) entry which is preliminary data.</text>
</comment>
<dbReference type="CDD" id="cd00067">
    <property type="entry name" value="GAL4"/>
    <property type="match status" value="1"/>
</dbReference>
<dbReference type="Pfam" id="PF11951">
    <property type="entry name" value="Fungal_trans_2"/>
    <property type="match status" value="1"/>
</dbReference>
<dbReference type="PANTHER" id="PTHR37534">
    <property type="entry name" value="TRANSCRIPTIONAL ACTIVATOR PROTEIN UGA3"/>
    <property type="match status" value="1"/>
</dbReference>
<feature type="compositionally biased region" description="Polar residues" evidence="3">
    <location>
        <begin position="49"/>
        <end position="58"/>
    </location>
</feature>
<sequence length="592" mass="66510">MEPPPTRPARSKNGCAACKRRKVRCNERRPRCGHCERLNLECTWERPATSRSETSVSEPQAPYPPLRTGTTPLGPRSPAATLFGFDRSLYFDPSNPMAASTWDETMLLSPSSWPLEDALPEFHRQLIAAPATNAGVDDPHRAVGQMNNTDSHAERNATNHTSTSPFSTESSIVRIDQDNHLVETFLQMFMPPILVPVEVGPKWASTRAFFASMANESALVRDAIMAFAAMQLQENGMQNTGTMTAEWQPLYETAHRQLSALLSKRASNSSAQKPPLKYLLASLFLLTYTDLLTKTLPRAHANLRDAYELIHRSDNSSFTTHERRLISWLRLLDGRAVSTAGGEGLFLADMDETLFDASPMAESTAEATQLDSNIEEILFDVLYHPGIVFYQKVQSFVGRITKIDPWHRSRGTVQDETEVMAIGEQISKDLNALYGQRPALMDHCVAGNLTARHLEKDLAAALTRSFRTYLANYYASFIHLHRVAYVQYPKTKALISAIGNVKKLSHSMAEVDEALPVNLLWPLMMWGCEEEDFDERQWILNSIRSLENIATNAKVTADLLEEVQRRQDQAKKRIDVRSVSHECFASYHFAIV</sequence>
<evidence type="ECO:0000259" key="4">
    <source>
        <dbReference type="PROSITE" id="PS50048"/>
    </source>
</evidence>
<dbReference type="GO" id="GO:0008270">
    <property type="term" value="F:zinc ion binding"/>
    <property type="evidence" value="ECO:0007669"/>
    <property type="project" value="InterPro"/>
</dbReference>
<dbReference type="InterPro" id="IPR021858">
    <property type="entry name" value="Fun_TF"/>
</dbReference>
<dbReference type="GO" id="GO:0000976">
    <property type="term" value="F:transcription cis-regulatory region binding"/>
    <property type="evidence" value="ECO:0007669"/>
    <property type="project" value="TreeGrafter"/>
</dbReference>
<dbReference type="SUPFAM" id="SSF57701">
    <property type="entry name" value="Zn2/Cys6 DNA-binding domain"/>
    <property type="match status" value="1"/>
</dbReference>
<dbReference type="OrthoDB" id="648861at2759"/>
<dbReference type="Pfam" id="PF00172">
    <property type="entry name" value="Zn_clus"/>
    <property type="match status" value="1"/>
</dbReference>
<dbReference type="InterPro" id="IPR001138">
    <property type="entry name" value="Zn2Cys6_DnaBD"/>
</dbReference>
<keyword evidence="6" id="KW-1185">Reference proteome</keyword>
<gene>
    <name evidence="5" type="ORF">K461DRAFT_129856</name>
</gene>
<feature type="domain" description="Zn(2)-C6 fungal-type" evidence="4">
    <location>
        <begin position="14"/>
        <end position="44"/>
    </location>
</feature>
<dbReference type="PROSITE" id="PS00463">
    <property type="entry name" value="ZN2_CY6_FUNGAL_1"/>
    <property type="match status" value="1"/>
</dbReference>
<dbReference type="GO" id="GO:0045944">
    <property type="term" value="P:positive regulation of transcription by RNA polymerase II"/>
    <property type="evidence" value="ECO:0007669"/>
    <property type="project" value="TreeGrafter"/>
</dbReference>
<dbReference type="AlphaFoldDB" id="A0A9P4J2X2"/>
<feature type="region of interest" description="Disordered" evidence="3">
    <location>
        <begin position="46"/>
        <end position="75"/>
    </location>
</feature>
<dbReference type="Proteomes" id="UP000799439">
    <property type="component" value="Unassembled WGS sequence"/>
</dbReference>
<dbReference type="GO" id="GO:0005634">
    <property type="term" value="C:nucleus"/>
    <property type="evidence" value="ECO:0007669"/>
    <property type="project" value="UniProtKB-SubCell"/>
</dbReference>
<evidence type="ECO:0000313" key="6">
    <source>
        <dbReference type="Proteomes" id="UP000799439"/>
    </source>
</evidence>
<dbReference type="EMBL" id="ML996084">
    <property type="protein sequence ID" value="KAF2154478.1"/>
    <property type="molecule type" value="Genomic_DNA"/>
</dbReference>
<feature type="compositionally biased region" description="Low complexity" evidence="3">
    <location>
        <begin position="66"/>
        <end position="75"/>
    </location>
</feature>
<evidence type="ECO:0000256" key="3">
    <source>
        <dbReference type="SAM" id="MobiDB-lite"/>
    </source>
</evidence>
<evidence type="ECO:0000313" key="5">
    <source>
        <dbReference type="EMBL" id="KAF2154478.1"/>
    </source>
</evidence>
<dbReference type="Gene3D" id="4.10.240.10">
    <property type="entry name" value="Zn(2)-C6 fungal-type DNA-binding domain"/>
    <property type="match status" value="1"/>
</dbReference>
<comment type="subcellular location">
    <subcellularLocation>
        <location evidence="1">Nucleus</location>
    </subcellularLocation>
</comment>
<dbReference type="PANTHER" id="PTHR37534:SF49">
    <property type="entry name" value="LYSINE BIOSYNTHESIS REGULATORY PROTEIN LYS14"/>
    <property type="match status" value="1"/>
</dbReference>
<dbReference type="SMART" id="SM00066">
    <property type="entry name" value="GAL4"/>
    <property type="match status" value="1"/>
</dbReference>
<protein>
    <recommendedName>
        <fullName evidence="4">Zn(2)-C6 fungal-type domain-containing protein</fullName>
    </recommendedName>
</protein>
<evidence type="ECO:0000256" key="1">
    <source>
        <dbReference type="ARBA" id="ARBA00004123"/>
    </source>
</evidence>
<evidence type="ECO:0000256" key="2">
    <source>
        <dbReference type="ARBA" id="ARBA00023242"/>
    </source>
</evidence>